<keyword evidence="3" id="KW-1185">Reference proteome</keyword>
<protein>
    <recommendedName>
        <fullName evidence="4">Transmembrane protein</fullName>
    </recommendedName>
</protein>
<proteinExistence type="predicted"/>
<evidence type="ECO:0000313" key="3">
    <source>
        <dbReference type="Proteomes" id="UP001595798"/>
    </source>
</evidence>
<feature type="transmembrane region" description="Helical" evidence="1">
    <location>
        <begin position="70"/>
        <end position="91"/>
    </location>
</feature>
<feature type="transmembrane region" description="Helical" evidence="1">
    <location>
        <begin position="97"/>
        <end position="117"/>
    </location>
</feature>
<reference evidence="3" key="1">
    <citation type="journal article" date="2019" name="Int. J. Syst. Evol. Microbiol.">
        <title>The Global Catalogue of Microorganisms (GCM) 10K type strain sequencing project: providing services to taxonomists for standard genome sequencing and annotation.</title>
        <authorList>
            <consortium name="The Broad Institute Genomics Platform"/>
            <consortium name="The Broad Institute Genome Sequencing Center for Infectious Disease"/>
            <person name="Wu L."/>
            <person name="Ma J."/>
        </authorList>
    </citation>
    <scope>NUCLEOTIDE SEQUENCE [LARGE SCALE GENOMIC DNA]</scope>
    <source>
        <strain evidence="3">CECT 7297</strain>
    </source>
</reference>
<accession>A0ABV8QHN1</accession>
<keyword evidence="1" id="KW-0472">Membrane</keyword>
<gene>
    <name evidence="2" type="ORF">ACFOZ5_12465</name>
</gene>
<organism evidence="2 3">
    <name type="scientific">Marinobacter lacisalsi</name>
    <dbReference type="NCBI Taxonomy" id="475979"/>
    <lineage>
        <taxon>Bacteria</taxon>
        <taxon>Pseudomonadati</taxon>
        <taxon>Pseudomonadota</taxon>
        <taxon>Gammaproteobacteria</taxon>
        <taxon>Pseudomonadales</taxon>
        <taxon>Marinobacteraceae</taxon>
        <taxon>Marinobacter</taxon>
    </lineage>
</organism>
<dbReference type="RefSeq" id="WP_379887772.1">
    <property type="nucleotide sequence ID" value="NZ_JBHSDI010000015.1"/>
</dbReference>
<name>A0ABV8QHN1_9GAMM</name>
<comment type="caution">
    <text evidence="2">The sequence shown here is derived from an EMBL/GenBank/DDBJ whole genome shotgun (WGS) entry which is preliminary data.</text>
</comment>
<keyword evidence="1" id="KW-0812">Transmembrane</keyword>
<evidence type="ECO:0008006" key="4">
    <source>
        <dbReference type="Google" id="ProtNLM"/>
    </source>
</evidence>
<feature type="transmembrane region" description="Helical" evidence="1">
    <location>
        <begin position="34"/>
        <end position="58"/>
    </location>
</feature>
<evidence type="ECO:0000313" key="2">
    <source>
        <dbReference type="EMBL" id="MFC4259845.1"/>
    </source>
</evidence>
<keyword evidence="1" id="KW-1133">Transmembrane helix</keyword>
<evidence type="ECO:0000256" key="1">
    <source>
        <dbReference type="SAM" id="Phobius"/>
    </source>
</evidence>
<sequence length="130" mass="13901">MEGKSGKLLAAGLAFALWGGWALLANWQAGVRPALMAGLLQGAMSFLVTLLMASAVIWQVRRLRRPAGKILVPTLLTVSVTGSLLYLLHTLSGTPGVWRTIVPPTTVAFFYCLLLSVESQRQASIPDQPG</sequence>
<dbReference type="EMBL" id="JBHSDI010000015">
    <property type="protein sequence ID" value="MFC4259845.1"/>
    <property type="molecule type" value="Genomic_DNA"/>
</dbReference>
<dbReference type="Proteomes" id="UP001595798">
    <property type="component" value="Unassembled WGS sequence"/>
</dbReference>